<organism evidence="1 2">
    <name type="scientific">Scytonema hofmannii PCC 7110</name>
    <dbReference type="NCBI Taxonomy" id="128403"/>
    <lineage>
        <taxon>Bacteria</taxon>
        <taxon>Bacillati</taxon>
        <taxon>Cyanobacteriota</taxon>
        <taxon>Cyanophyceae</taxon>
        <taxon>Nostocales</taxon>
        <taxon>Scytonemataceae</taxon>
        <taxon>Scytonema</taxon>
    </lineage>
</organism>
<reference evidence="1 2" key="1">
    <citation type="journal article" date="2013" name="Genome Biol. Evol.">
        <title>Genomes of Stigonematalean cyanobacteria (subsection V) and the evolution of oxygenic photosynthesis from prokaryotes to plastids.</title>
        <authorList>
            <person name="Dagan T."/>
            <person name="Roettger M."/>
            <person name="Stucken K."/>
            <person name="Landan G."/>
            <person name="Koch R."/>
            <person name="Major P."/>
            <person name="Gould S.B."/>
            <person name="Goremykin V.V."/>
            <person name="Rippka R."/>
            <person name="Tandeau de Marsac N."/>
            <person name="Gugger M."/>
            <person name="Lockhart P.J."/>
            <person name="Allen J.F."/>
            <person name="Brune I."/>
            <person name="Maus I."/>
            <person name="Puhler A."/>
            <person name="Martin W.F."/>
        </authorList>
    </citation>
    <scope>NUCLEOTIDE SEQUENCE [LARGE SCALE GENOMIC DNA]</scope>
    <source>
        <strain evidence="1 2">PCC 7110</strain>
    </source>
</reference>
<dbReference type="RefSeq" id="WP_017741911.1">
    <property type="nucleotide sequence ID" value="NZ_KQ976354.1"/>
</dbReference>
<gene>
    <name evidence="1" type="ORF">WA1_19385</name>
</gene>
<name>A0A139XBS6_9CYAN</name>
<evidence type="ECO:0000313" key="2">
    <source>
        <dbReference type="Proteomes" id="UP000076925"/>
    </source>
</evidence>
<dbReference type="AlphaFoldDB" id="A0A139XBS6"/>
<evidence type="ECO:0000313" key="1">
    <source>
        <dbReference type="EMBL" id="KYC42157.1"/>
    </source>
</evidence>
<comment type="caution">
    <text evidence="1">The sequence shown here is derived from an EMBL/GenBank/DDBJ whole genome shotgun (WGS) entry which is preliminary data.</text>
</comment>
<dbReference type="EMBL" id="ANNX02000020">
    <property type="protein sequence ID" value="KYC42157.1"/>
    <property type="molecule type" value="Genomic_DNA"/>
</dbReference>
<dbReference type="Proteomes" id="UP000076925">
    <property type="component" value="Unassembled WGS sequence"/>
</dbReference>
<keyword evidence="2" id="KW-1185">Reference proteome</keyword>
<dbReference type="OrthoDB" id="516788at2"/>
<protein>
    <submittedName>
        <fullName evidence="1">Uncharacterized protein</fullName>
    </submittedName>
</protein>
<sequence length="63" mass="7417">MENSRKPSMLKTVFFVLNQQMCQLEDIKVNDRSLDELLAETNQDIESLTITLDNFTIAQRRRD</sequence>
<accession>A0A139XBS6</accession>
<proteinExistence type="predicted"/>